<proteinExistence type="predicted"/>
<name>A0ABN6VGV2_9HYPH</name>
<organism evidence="2 3">
    <name type="scientific">Methylocystis iwaonis</name>
    <dbReference type="NCBI Taxonomy" id="2885079"/>
    <lineage>
        <taxon>Bacteria</taxon>
        <taxon>Pseudomonadati</taxon>
        <taxon>Pseudomonadota</taxon>
        <taxon>Alphaproteobacteria</taxon>
        <taxon>Hyphomicrobiales</taxon>
        <taxon>Methylocystaceae</taxon>
        <taxon>Methylocystis</taxon>
    </lineage>
</organism>
<protein>
    <submittedName>
        <fullName evidence="2">Uncharacterized protein</fullName>
    </submittedName>
</protein>
<reference evidence="2 3" key="1">
    <citation type="journal article" date="2023" name="Int. J. Syst. Evol. Microbiol.">
        <title>Methylocystis iwaonis sp. nov., a type II methane-oxidizing bacterium from surface soil of a rice paddy field in Japan, and emended description of the genus Methylocystis (ex Whittenbury et al. 1970) Bowman et al. 1993.</title>
        <authorList>
            <person name="Kaise H."/>
            <person name="Sawadogo J.B."/>
            <person name="Alam M.S."/>
            <person name="Ueno C."/>
            <person name="Dianou D."/>
            <person name="Shinjo R."/>
            <person name="Asakawa S."/>
        </authorList>
    </citation>
    <scope>NUCLEOTIDE SEQUENCE [LARGE SCALE GENOMIC DNA]</scope>
    <source>
        <strain evidence="2 3">SS37A-Re</strain>
    </source>
</reference>
<accession>A0ABN6VGV2</accession>
<evidence type="ECO:0000313" key="3">
    <source>
        <dbReference type="Proteomes" id="UP001317629"/>
    </source>
</evidence>
<evidence type="ECO:0000313" key="2">
    <source>
        <dbReference type="EMBL" id="BDV34896.1"/>
    </source>
</evidence>
<feature type="region of interest" description="Disordered" evidence="1">
    <location>
        <begin position="19"/>
        <end position="41"/>
    </location>
</feature>
<dbReference type="RefSeq" id="WP_281928171.1">
    <property type="nucleotide sequence ID" value="NZ_AP027142.1"/>
</dbReference>
<sequence>MREEQTQLSFNFSASIDAEKQVRQSEQVRAPSAGHGDDLDGSADIVCLEKHRAKKLSNERSNYFDAILKLASHIG</sequence>
<evidence type="ECO:0000256" key="1">
    <source>
        <dbReference type="SAM" id="MobiDB-lite"/>
    </source>
</evidence>
<keyword evidence="3" id="KW-1185">Reference proteome</keyword>
<dbReference type="Proteomes" id="UP001317629">
    <property type="component" value="Chromosome"/>
</dbReference>
<dbReference type="EMBL" id="AP027142">
    <property type="protein sequence ID" value="BDV34896.1"/>
    <property type="molecule type" value="Genomic_DNA"/>
</dbReference>
<gene>
    <name evidence="2" type="ORF">SS37A_24250</name>
</gene>